<evidence type="ECO:0000256" key="1">
    <source>
        <dbReference type="ARBA" id="ARBA00010401"/>
    </source>
</evidence>
<proteinExistence type="inferred from homology"/>
<gene>
    <name evidence="6" type="ORF">H8D96_12015</name>
</gene>
<feature type="binding site" evidence="5">
    <location>
        <position position="165"/>
    </location>
    <ligand>
        <name>UTP</name>
        <dbReference type="ChEBI" id="CHEBI:46398"/>
    </ligand>
</feature>
<dbReference type="EMBL" id="JACNIG010000239">
    <property type="protein sequence ID" value="MBC8432628.1"/>
    <property type="molecule type" value="Genomic_DNA"/>
</dbReference>
<protein>
    <submittedName>
        <fullName evidence="6">UTP--glucose-1-phosphate uridylyltransferase</fullName>
    </submittedName>
</protein>
<feature type="binding site" evidence="5">
    <location>
        <position position="81"/>
    </location>
    <ligand>
        <name>UTP</name>
        <dbReference type="ChEBI" id="CHEBI:46398"/>
    </ligand>
</feature>
<dbReference type="InterPro" id="IPR029044">
    <property type="entry name" value="Nucleotide-diphossugar_trans"/>
</dbReference>
<dbReference type="InterPro" id="IPR016267">
    <property type="entry name" value="UDPGP_trans"/>
</dbReference>
<feature type="binding site" evidence="4">
    <location>
        <position position="166"/>
    </location>
    <ligand>
        <name>substrate</name>
    </ligand>
</feature>
<evidence type="ECO:0000256" key="4">
    <source>
        <dbReference type="PIRSR" id="PIRSR000806-1"/>
    </source>
</evidence>
<dbReference type="PIRSF" id="PIRSF000806">
    <property type="entry name" value="UDPGP"/>
    <property type="match status" value="1"/>
</dbReference>
<evidence type="ECO:0000256" key="5">
    <source>
        <dbReference type="PIRSR" id="PIRSR000806-2"/>
    </source>
</evidence>
<evidence type="ECO:0000256" key="2">
    <source>
        <dbReference type="ARBA" id="ARBA00022679"/>
    </source>
</evidence>
<dbReference type="InterPro" id="IPR002618">
    <property type="entry name" value="UDPGP_fam"/>
</dbReference>
<feature type="binding site" evidence="5">
    <location>
        <position position="137"/>
    </location>
    <ligand>
        <name>UTP</name>
        <dbReference type="ChEBI" id="CHEBI:46398"/>
    </ligand>
</feature>
<reference evidence="6 7" key="1">
    <citation type="submission" date="2020-08" db="EMBL/GenBank/DDBJ databases">
        <title>Bridging the membrane lipid divide: bacteria of the FCB group superphylum have the potential to synthesize archaeal ether lipids.</title>
        <authorList>
            <person name="Villanueva L."/>
            <person name="Von Meijenfeldt F.A.B."/>
            <person name="Westbye A.B."/>
            <person name="Yadav S."/>
            <person name="Hopmans E.C."/>
            <person name="Dutilh B.E."/>
            <person name="Sinninghe Damste J.S."/>
        </authorList>
    </citation>
    <scope>NUCLEOTIDE SEQUENCE [LARGE SCALE GENOMIC DNA]</scope>
    <source>
        <strain evidence="6">NIOZ-UU17</strain>
    </source>
</reference>
<dbReference type="GO" id="GO:0006011">
    <property type="term" value="P:UDP-alpha-D-glucose metabolic process"/>
    <property type="evidence" value="ECO:0007669"/>
    <property type="project" value="InterPro"/>
</dbReference>
<sequence length="448" mass="49736">MENAGIHPLVIDTFAYYYAQILAGETGLISRRDIEPVASGEVQDASHIKQYAKAGKQALKHAVMIKLNGGLGTSMGLTGAKSLLEVKNSATFLEIMLQQAARHDVKLALMNSFSTHQDTLSALDRMQPSSPPLLFMQNKFPKVVQQDFSPATWPQDPALEWNPPGHGDIYAAIYTSGMLKRLINQGIVYAFISNSDNLGATMDTALLGYFSQSRPPFMMEVARRTPADVKGGHVARHKDGRLILREAAQCPQDELDAFQDINLYGFFNTNNIWINLQALAKLIEKHGTVKLPLIRNPKTLDPRDATSPKVYQVETAMGAAISLFEGATVMQVPTSRFFPVKKCSDLLAIRSDRFVFSKEKILTTNPAVGSKRIEIDLDPLYYGKIDLFNQRFSQHIPSLVKCDALKIQGDVRFEKNVRIKGRVVINNNGSKQVVVREGAVIEEDLTFD</sequence>
<comment type="similarity">
    <text evidence="1">Belongs to the UDPGP type 1 family.</text>
</comment>
<comment type="caution">
    <text evidence="6">The sequence shown here is derived from an EMBL/GenBank/DDBJ whole genome shotgun (WGS) entry which is preliminary data.</text>
</comment>
<accession>A0A8J6NUH3</accession>
<dbReference type="AlphaFoldDB" id="A0A8J6NUH3"/>
<keyword evidence="3 6" id="KW-0548">Nucleotidyltransferase</keyword>
<dbReference type="PANTHER" id="PTHR43511">
    <property type="match status" value="1"/>
</dbReference>
<evidence type="ECO:0000313" key="7">
    <source>
        <dbReference type="Proteomes" id="UP000605201"/>
    </source>
</evidence>
<dbReference type="GO" id="GO:0003983">
    <property type="term" value="F:UTP:glucose-1-phosphate uridylyltransferase activity"/>
    <property type="evidence" value="ECO:0007669"/>
    <property type="project" value="InterPro"/>
</dbReference>
<feature type="binding site" evidence="5">
    <location>
        <position position="341"/>
    </location>
    <ligand>
        <name>UTP</name>
        <dbReference type="ChEBI" id="CHEBI:46398"/>
    </ligand>
</feature>
<name>A0A8J6NUH3_9BACT</name>
<dbReference type="Gene3D" id="2.160.10.10">
    <property type="entry name" value="Hexapeptide repeat proteins"/>
    <property type="match status" value="1"/>
</dbReference>
<dbReference type="FunFam" id="2.160.10.10:FF:000001">
    <property type="entry name" value="UTP--glucose-1-phosphate uridylyltransferase"/>
    <property type="match status" value="1"/>
</dbReference>
<organism evidence="6 7">
    <name type="scientific">Candidatus Desulfatibia vada</name>
    <dbReference type="NCBI Taxonomy" id="2841696"/>
    <lineage>
        <taxon>Bacteria</taxon>
        <taxon>Pseudomonadati</taxon>
        <taxon>Thermodesulfobacteriota</taxon>
        <taxon>Desulfobacteria</taxon>
        <taxon>Desulfobacterales</taxon>
        <taxon>Desulfobacterales incertae sedis</taxon>
        <taxon>Candidatus Desulfatibia</taxon>
    </lineage>
</organism>
<evidence type="ECO:0000256" key="3">
    <source>
        <dbReference type="ARBA" id="ARBA00022695"/>
    </source>
</evidence>
<dbReference type="SUPFAM" id="SSF53448">
    <property type="entry name" value="Nucleotide-diphospho-sugar transferases"/>
    <property type="match status" value="1"/>
</dbReference>
<dbReference type="Gene3D" id="3.90.550.10">
    <property type="entry name" value="Spore Coat Polysaccharide Biosynthesis Protein SpsA, Chain A"/>
    <property type="match status" value="1"/>
</dbReference>
<keyword evidence="2" id="KW-0808">Transferase</keyword>
<dbReference type="Proteomes" id="UP000605201">
    <property type="component" value="Unassembled WGS sequence"/>
</dbReference>
<dbReference type="Pfam" id="PF01704">
    <property type="entry name" value="UDPGP"/>
    <property type="match status" value="1"/>
</dbReference>
<feature type="binding site" evidence="5">
    <location>
        <position position="196"/>
    </location>
    <ligand>
        <name>UTP</name>
        <dbReference type="ChEBI" id="CHEBI:46398"/>
    </ligand>
</feature>
<evidence type="ECO:0000313" key="6">
    <source>
        <dbReference type="EMBL" id="MBC8432628.1"/>
    </source>
</evidence>